<feature type="region of interest" description="Disordered" evidence="1">
    <location>
        <begin position="147"/>
        <end position="169"/>
    </location>
</feature>
<feature type="compositionally biased region" description="Acidic residues" evidence="1">
    <location>
        <begin position="601"/>
        <end position="613"/>
    </location>
</feature>
<dbReference type="Pfam" id="PF10336">
    <property type="entry name" value="DUF2420"/>
    <property type="match status" value="1"/>
</dbReference>
<organism evidence="2 3">
    <name type="scientific">Exophiala spinifera</name>
    <dbReference type="NCBI Taxonomy" id="91928"/>
    <lineage>
        <taxon>Eukaryota</taxon>
        <taxon>Fungi</taxon>
        <taxon>Dikarya</taxon>
        <taxon>Ascomycota</taxon>
        <taxon>Pezizomycotina</taxon>
        <taxon>Eurotiomycetes</taxon>
        <taxon>Chaetothyriomycetidae</taxon>
        <taxon>Chaetothyriales</taxon>
        <taxon>Herpotrichiellaceae</taxon>
        <taxon>Exophiala</taxon>
    </lineage>
</organism>
<dbReference type="HOGENOM" id="CLU_375985_0_0_1"/>
<feature type="compositionally biased region" description="Basic and acidic residues" evidence="1">
    <location>
        <begin position="523"/>
        <end position="556"/>
    </location>
</feature>
<dbReference type="InterPro" id="IPR018822">
    <property type="entry name" value="UPF0646"/>
</dbReference>
<reference evidence="2 3" key="1">
    <citation type="submission" date="2015-01" db="EMBL/GenBank/DDBJ databases">
        <title>The Genome Sequence of Exophiala spinifera CBS89968.</title>
        <authorList>
            <consortium name="The Broad Institute Genomics Platform"/>
            <person name="Cuomo C."/>
            <person name="de Hoog S."/>
            <person name="Gorbushina A."/>
            <person name="Stielow B."/>
            <person name="Teixiera M."/>
            <person name="Abouelleil A."/>
            <person name="Chapman S.B."/>
            <person name="Priest M."/>
            <person name="Young S.K."/>
            <person name="Wortman J."/>
            <person name="Nusbaum C."/>
            <person name="Birren B."/>
        </authorList>
    </citation>
    <scope>NUCLEOTIDE SEQUENCE [LARGE SCALE GENOMIC DNA]</scope>
    <source>
        <strain evidence="2 3">CBS 89968</strain>
    </source>
</reference>
<evidence type="ECO:0000313" key="2">
    <source>
        <dbReference type="EMBL" id="KIW19044.1"/>
    </source>
</evidence>
<dbReference type="GeneID" id="27330417"/>
<dbReference type="RefSeq" id="XP_016239260.1">
    <property type="nucleotide sequence ID" value="XM_016377690.1"/>
</dbReference>
<protein>
    <submittedName>
        <fullName evidence="2">Uncharacterized protein</fullName>
    </submittedName>
</protein>
<evidence type="ECO:0000313" key="3">
    <source>
        <dbReference type="Proteomes" id="UP000053328"/>
    </source>
</evidence>
<feature type="compositionally biased region" description="Acidic residues" evidence="1">
    <location>
        <begin position="567"/>
        <end position="580"/>
    </location>
</feature>
<feature type="compositionally biased region" description="Basic and acidic residues" evidence="1">
    <location>
        <begin position="587"/>
        <end position="597"/>
    </location>
</feature>
<feature type="compositionally biased region" description="Basic and acidic residues" evidence="1">
    <location>
        <begin position="222"/>
        <end position="237"/>
    </location>
</feature>
<dbReference type="OrthoDB" id="5339076at2759"/>
<feature type="region of interest" description="Disordered" evidence="1">
    <location>
        <begin position="451"/>
        <end position="719"/>
    </location>
</feature>
<feature type="compositionally biased region" description="Acidic residues" evidence="1">
    <location>
        <begin position="699"/>
        <end position="710"/>
    </location>
</feature>
<sequence length="719" mass="78365">MTTIPSVAFHDMDAPHLDDQMDVASSPFRQVDDIDIDLDSVRDPSVIGSVNDDMVDDDRVQLDNHDTGFVQTQAEVAVADDDMIDETNPEDLDFNMDGDAGDIPVDEDEDILYEEEEVDTSIQPEGDVARTNIEAVAEVDLVDFETDAASQPQPFHETEETFLPVEDEQSLPEDTLIHSEENVQEDSELILEQVGQDVSGEKDHTLPQEQTAGDYQTQAKSSVEHLPNESADGRDQSDTAPHTVDGSDSVPQEYEAVEAATNDHPPPHPVTLNYMDEEMSLFPPMMEDASAVYFLQDSTLAFEPLDKLLAACREILTGTLEHHDELVLDIGSLGLHICEDSKYASQLSLSQILDTYLLLCHNDGTQEIPPLYCYLSSRVSLASQYAYLLSSATEGKGFSEVAAEYVDTPEPEEAQDGSAIEHSPEHLEQPATIAEQYPNNVEGSVIGNTEREDAIPDDDDTGKSPAFEEGSEPVADTDANPDDAEADLAHPTESEDVTTTQEPAGANEAPEVDAPVAVGEMSQEAHDGPSGEILHDEGGHELEDSHRPESHEDETNSSHTLEAYPPEADEDQVSGEEVDVENLFAESYEHIDLEHDQPAPQDEEGVESFGDEELFTKESEADLLENDLATTAAEPAQPAAINPEGREELPNGHDAVPASNFPGLNGGGISAESSLQPPQNTSPPVTPSKNMHAKRKADDDDELDLLDFDTPEPKRRRPS</sequence>
<accession>A0A0D2C687</accession>
<feature type="compositionally biased region" description="Polar residues" evidence="1">
    <location>
        <begin position="211"/>
        <end position="221"/>
    </location>
</feature>
<dbReference type="EMBL" id="KN847493">
    <property type="protein sequence ID" value="KIW19044.1"/>
    <property type="molecule type" value="Genomic_DNA"/>
</dbReference>
<dbReference type="VEuPathDB" id="FungiDB:PV08_03334"/>
<keyword evidence="3" id="KW-1185">Reference proteome</keyword>
<dbReference type="STRING" id="91928.A0A0D2C687"/>
<dbReference type="AlphaFoldDB" id="A0A0D2C687"/>
<feature type="region of interest" description="Disordered" evidence="1">
    <location>
        <begin position="211"/>
        <end position="248"/>
    </location>
</feature>
<evidence type="ECO:0000256" key="1">
    <source>
        <dbReference type="SAM" id="MobiDB-lite"/>
    </source>
</evidence>
<name>A0A0D2C687_9EURO</name>
<proteinExistence type="predicted"/>
<gene>
    <name evidence="2" type="ORF">PV08_03334</name>
</gene>
<dbReference type="Proteomes" id="UP000053328">
    <property type="component" value="Unassembled WGS sequence"/>
</dbReference>
<feature type="compositionally biased region" description="Low complexity" evidence="1">
    <location>
        <begin position="629"/>
        <end position="640"/>
    </location>
</feature>